<keyword evidence="3" id="KW-1185">Reference proteome</keyword>
<sequence length="201" mass="22748">MEAMCLLQYKTLPSTTHRGRKLTHRSNSTPPVLAILTSPAKCPAKTAEPVTVYDDNWFDRLAIHHLSQSVQAATGIKNRKKGYESLIEAATMVAKSFDQKQQQMLVKESEFEGRREKNVVYIKKCRFLEGTNCVGMCTNLCMMPSQKFIKDSFGMPVNMVPNFEDMSCEMIFGQNPPEAADDPALKQPCYRMLSDWLQANN</sequence>
<gene>
    <name evidence="2" type="ORF">QJS10_CPA08g00256</name>
</gene>
<dbReference type="PANTHER" id="PTHR33591:SF1">
    <property type="entry name" value="BETA-CAROTENE ISOMERASE D27, CHLOROPLASTIC"/>
    <property type="match status" value="1"/>
</dbReference>
<reference evidence="2" key="2">
    <citation type="submission" date="2023-06" db="EMBL/GenBank/DDBJ databases">
        <authorList>
            <person name="Ma L."/>
            <person name="Liu K.-W."/>
            <person name="Li Z."/>
            <person name="Hsiao Y.-Y."/>
            <person name="Qi Y."/>
            <person name="Fu T."/>
            <person name="Tang G."/>
            <person name="Zhang D."/>
            <person name="Sun W.-H."/>
            <person name="Liu D.-K."/>
            <person name="Li Y."/>
            <person name="Chen G.-Z."/>
            <person name="Liu X.-D."/>
            <person name="Liao X.-Y."/>
            <person name="Jiang Y.-T."/>
            <person name="Yu X."/>
            <person name="Hao Y."/>
            <person name="Huang J."/>
            <person name="Zhao X.-W."/>
            <person name="Ke S."/>
            <person name="Chen Y.-Y."/>
            <person name="Wu W.-L."/>
            <person name="Hsu J.-L."/>
            <person name="Lin Y.-F."/>
            <person name="Huang M.-D."/>
            <person name="Li C.-Y."/>
            <person name="Huang L."/>
            <person name="Wang Z.-W."/>
            <person name="Zhao X."/>
            <person name="Zhong W.-Y."/>
            <person name="Peng D.-H."/>
            <person name="Ahmad S."/>
            <person name="Lan S."/>
            <person name="Zhang J.-S."/>
            <person name="Tsai W.-C."/>
            <person name="Van De Peer Y."/>
            <person name="Liu Z.-J."/>
        </authorList>
    </citation>
    <scope>NUCLEOTIDE SEQUENCE</scope>
    <source>
        <strain evidence="2">CP</strain>
        <tissue evidence="2">Leaves</tissue>
    </source>
</reference>
<protein>
    <recommendedName>
        <fullName evidence="1">Beta-carotene isomerase D27-like C-terminal domain-containing protein</fullName>
    </recommendedName>
</protein>
<name>A0AAV9E9K8_ACOCL</name>
<dbReference type="Proteomes" id="UP001180020">
    <property type="component" value="Unassembled WGS sequence"/>
</dbReference>
<proteinExistence type="predicted"/>
<dbReference type="SUPFAM" id="SSF53706">
    <property type="entry name" value="Formate dehydrogenase/DMSO reductase, domains 1-3"/>
    <property type="match status" value="1"/>
</dbReference>
<dbReference type="GO" id="GO:0009536">
    <property type="term" value="C:plastid"/>
    <property type="evidence" value="ECO:0007669"/>
    <property type="project" value="TreeGrafter"/>
</dbReference>
<dbReference type="InterPro" id="IPR025114">
    <property type="entry name" value="D27-like_C"/>
</dbReference>
<accession>A0AAV9E9K8</accession>
<evidence type="ECO:0000313" key="2">
    <source>
        <dbReference type="EMBL" id="KAK1310393.1"/>
    </source>
</evidence>
<organism evidence="2 3">
    <name type="scientific">Acorus calamus</name>
    <name type="common">Sweet flag</name>
    <dbReference type="NCBI Taxonomy" id="4465"/>
    <lineage>
        <taxon>Eukaryota</taxon>
        <taxon>Viridiplantae</taxon>
        <taxon>Streptophyta</taxon>
        <taxon>Embryophyta</taxon>
        <taxon>Tracheophyta</taxon>
        <taxon>Spermatophyta</taxon>
        <taxon>Magnoliopsida</taxon>
        <taxon>Liliopsida</taxon>
        <taxon>Acoraceae</taxon>
        <taxon>Acorus</taxon>
    </lineage>
</organism>
<feature type="domain" description="Beta-carotene isomerase D27-like C-terminal" evidence="1">
    <location>
        <begin position="101"/>
        <end position="179"/>
    </location>
</feature>
<dbReference type="GO" id="GO:0005506">
    <property type="term" value="F:iron ion binding"/>
    <property type="evidence" value="ECO:0007669"/>
    <property type="project" value="InterPro"/>
</dbReference>
<dbReference type="AlphaFoldDB" id="A0AAV9E9K8"/>
<dbReference type="GO" id="GO:1901601">
    <property type="term" value="P:strigolactone biosynthetic process"/>
    <property type="evidence" value="ECO:0007669"/>
    <property type="project" value="TreeGrafter"/>
</dbReference>
<dbReference type="InterPro" id="IPR038938">
    <property type="entry name" value="D27-like"/>
</dbReference>
<dbReference type="PANTHER" id="PTHR33591">
    <property type="entry name" value="BETA-CAROTENE ISOMERASE D27"/>
    <property type="match status" value="1"/>
</dbReference>
<dbReference type="EMBL" id="JAUJYO010000008">
    <property type="protein sequence ID" value="KAK1310393.1"/>
    <property type="molecule type" value="Genomic_DNA"/>
</dbReference>
<dbReference type="Pfam" id="PF13225">
    <property type="entry name" value="D27-like_C"/>
    <property type="match status" value="1"/>
</dbReference>
<evidence type="ECO:0000313" key="3">
    <source>
        <dbReference type="Proteomes" id="UP001180020"/>
    </source>
</evidence>
<reference evidence="2" key="1">
    <citation type="journal article" date="2023" name="Nat. Commun.">
        <title>Diploid and tetraploid genomes of Acorus and the evolution of monocots.</title>
        <authorList>
            <person name="Ma L."/>
            <person name="Liu K.W."/>
            <person name="Li Z."/>
            <person name="Hsiao Y.Y."/>
            <person name="Qi Y."/>
            <person name="Fu T."/>
            <person name="Tang G.D."/>
            <person name="Zhang D."/>
            <person name="Sun W.H."/>
            <person name="Liu D.K."/>
            <person name="Li Y."/>
            <person name="Chen G.Z."/>
            <person name="Liu X.D."/>
            <person name="Liao X.Y."/>
            <person name="Jiang Y.T."/>
            <person name="Yu X."/>
            <person name="Hao Y."/>
            <person name="Huang J."/>
            <person name="Zhao X.W."/>
            <person name="Ke S."/>
            <person name="Chen Y.Y."/>
            <person name="Wu W.L."/>
            <person name="Hsu J.L."/>
            <person name="Lin Y.F."/>
            <person name="Huang M.D."/>
            <person name="Li C.Y."/>
            <person name="Huang L."/>
            <person name="Wang Z.W."/>
            <person name="Zhao X."/>
            <person name="Zhong W.Y."/>
            <person name="Peng D.H."/>
            <person name="Ahmad S."/>
            <person name="Lan S."/>
            <person name="Zhang J.S."/>
            <person name="Tsai W.C."/>
            <person name="Van de Peer Y."/>
            <person name="Liu Z.J."/>
        </authorList>
    </citation>
    <scope>NUCLEOTIDE SEQUENCE</scope>
    <source>
        <strain evidence="2">CP</strain>
    </source>
</reference>
<comment type="caution">
    <text evidence="2">The sequence shown here is derived from an EMBL/GenBank/DDBJ whole genome shotgun (WGS) entry which is preliminary data.</text>
</comment>
<evidence type="ECO:0000259" key="1">
    <source>
        <dbReference type="Pfam" id="PF13225"/>
    </source>
</evidence>
<dbReference type="GO" id="GO:0016859">
    <property type="term" value="F:cis-trans isomerase activity"/>
    <property type="evidence" value="ECO:0007669"/>
    <property type="project" value="TreeGrafter"/>
</dbReference>